<feature type="transmembrane region" description="Helical" evidence="2">
    <location>
        <begin position="681"/>
        <end position="700"/>
    </location>
</feature>
<dbReference type="EMBL" id="CAHIKZ030001069">
    <property type="protein sequence ID" value="CAE1251375.1"/>
    <property type="molecule type" value="Genomic_DNA"/>
</dbReference>
<feature type="transmembrane region" description="Helical" evidence="2">
    <location>
        <begin position="165"/>
        <end position="183"/>
    </location>
</feature>
<reference evidence="4" key="1">
    <citation type="submission" date="2021-01" db="EMBL/GenBank/DDBJ databases">
        <authorList>
            <person name="Li R."/>
            <person name="Bekaert M."/>
        </authorList>
    </citation>
    <scope>NUCLEOTIDE SEQUENCE</scope>
    <source>
        <strain evidence="4">Farmed</strain>
    </source>
</reference>
<evidence type="ECO:0000313" key="4">
    <source>
        <dbReference type="EMBL" id="CAE1251375.1"/>
    </source>
</evidence>
<feature type="domain" description="SSD" evidence="3">
    <location>
        <begin position="164"/>
        <end position="324"/>
    </location>
</feature>
<dbReference type="GO" id="GO:0016020">
    <property type="term" value="C:membrane"/>
    <property type="evidence" value="ECO:0007669"/>
    <property type="project" value="TreeGrafter"/>
</dbReference>
<feature type="transmembrane region" description="Helical" evidence="2">
    <location>
        <begin position="229"/>
        <end position="250"/>
    </location>
</feature>
<dbReference type="Proteomes" id="UP000597762">
    <property type="component" value="Unassembled WGS sequence"/>
</dbReference>
<dbReference type="PANTHER" id="PTHR10796">
    <property type="entry name" value="PATCHED-RELATED"/>
    <property type="match status" value="1"/>
</dbReference>
<dbReference type="Pfam" id="PF12349">
    <property type="entry name" value="Sterol-sensing"/>
    <property type="match status" value="1"/>
</dbReference>
<accession>A0A812C381</accession>
<keyword evidence="2" id="KW-0472">Membrane</keyword>
<feature type="transmembrane region" description="Helical" evidence="2">
    <location>
        <begin position="779"/>
        <end position="801"/>
    </location>
</feature>
<evidence type="ECO:0000259" key="3">
    <source>
        <dbReference type="PROSITE" id="PS50156"/>
    </source>
</evidence>
<keyword evidence="2" id="KW-0812">Transmembrane</keyword>
<dbReference type="PROSITE" id="PS50156">
    <property type="entry name" value="SSD"/>
    <property type="match status" value="1"/>
</dbReference>
<comment type="caution">
    <text evidence="4">The sequence shown here is derived from an EMBL/GenBank/DDBJ whole genome shotgun (WGS) entry which is preliminary data.</text>
</comment>
<feature type="transmembrane region" description="Helical" evidence="2">
    <location>
        <begin position="707"/>
        <end position="731"/>
    </location>
</feature>
<dbReference type="SUPFAM" id="SSF82866">
    <property type="entry name" value="Multidrug efflux transporter AcrB transmembrane domain"/>
    <property type="match status" value="2"/>
</dbReference>
<dbReference type="PANTHER" id="PTHR10796:SF130">
    <property type="entry name" value="PATCHED DOMAIN-CONTAINING PROTEIN 3-LIKE PROTEIN"/>
    <property type="match status" value="1"/>
</dbReference>
<comment type="similarity">
    <text evidence="1">Belongs to the patched family.</text>
</comment>
<evidence type="ECO:0000313" key="5">
    <source>
        <dbReference type="Proteomes" id="UP000597762"/>
    </source>
</evidence>
<evidence type="ECO:0000256" key="2">
    <source>
        <dbReference type="SAM" id="Phobius"/>
    </source>
</evidence>
<keyword evidence="5" id="KW-1185">Reference proteome</keyword>
<name>A0A812C381_ACAPH</name>
<organism evidence="4 5">
    <name type="scientific">Acanthosepion pharaonis</name>
    <name type="common">Pharaoh cuttlefish</name>
    <name type="synonym">Sepia pharaonis</name>
    <dbReference type="NCBI Taxonomy" id="158019"/>
    <lineage>
        <taxon>Eukaryota</taxon>
        <taxon>Metazoa</taxon>
        <taxon>Spiralia</taxon>
        <taxon>Lophotrochozoa</taxon>
        <taxon>Mollusca</taxon>
        <taxon>Cephalopoda</taxon>
        <taxon>Coleoidea</taxon>
        <taxon>Decapodiformes</taxon>
        <taxon>Sepiida</taxon>
        <taxon>Sepiina</taxon>
        <taxon>Sepiidae</taxon>
        <taxon>Acanthosepion</taxon>
    </lineage>
</organism>
<dbReference type="Gene3D" id="1.20.1640.10">
    <property type="entry name" value="Multidrug efflux transporter AcrB transmembrane domain"/>
    <property type="match status" value="2"/>
</dbReference>
<dbReference type="OrthoDB" id="6510177at2759"/>
<dbReference type="AlphaFoldDB" id="A0A812C381"/>
<protein>
    <submittedName>
        <fullName evidence="4">NPC1</fullName>
    </submittedName>
</protein>
<feature type="transmembrane region" description="Helical" evidence="2">
    <location>
        <begin position="807"/>
        <end position="831"/>
    </location>
</feature>
<dbReference type="InterPro" id="IPR000731">
    <property type="entry name" value="SSD"/>
</dbReference>
<evidence type="ECO:0000256" key="1">
    <source>
        <dbReference type="ARBA" id="ARBA00005585"/>
    </source>
</evidence>
<feature type="transmembrane region" description="Helical" evidence="2">
    <location>
        <begin position="737"/>
        <end position="758"/>
    </location>
</feature>
<keyword evidence="2" id="KW-1133">Transmembrane helix</keyword>
<feature type="transmembrane region" description="Helical" evidence="2">
    <location>
        <begin position="301"/>
        <end position="324"/>
    </location>
</feature>
<sequence>MIEEFPIDETIIIVRDENILTEQSIKQLMDIHNTVWNLEVKQMNLVTYWNWGLLKMTSLLQIWNFNETYIRSLTTEDIVRDVNRYEKKHKNVKDMIAEVEKNDAGFIIEAKVTRLRWRFAYTNFAWKWEKRFSEIFHVNPTKFKELYFYTYYDFTGYGSGMDQDITYAITGYGIMSFYVLLSLGHCNCLEQKIGLTIAGMMCIAMGYGFTIGMGALIGVKTGKLNDILALMLLGIGIDDMFVILGTLRNLSADIRSRSVPEQMGHVMKHAGVSITITTLSDVVAFGIGAFSVFPGLNTFCIYNAIGILAIYFYQITFFASCISLDLRRIMANRNACCWVYKYNDYKPNNCSQLDVLQMLFEKFASCILSKHTIKILVLFITFCIGSINLWCTLQLEANDDWQRVMYPTTHVYYKFYTANEKYFPSLKVAIYCKKINIQKNEVKLFNMSQSIMHSPYINNSTVENWFTAFLQSPQWKNAHKTQDTYNSNELETFLKSEAGKPYKSYIERSRIKHCLTFVRYSSFCSKIPACIERSTLPSFINASQITNCTSQSVNFDLYYSLCTCKPLYYVTCACKPPSCAPSNITSFNVTCYTESSSICNYNQLDSKKVLAYNMQCYKEVMQILAFKIAMQKMKQYELSHKIETIEELQSRISPYFSHEECFAHASKYLQWSINSIIEKELIRNITLAFASVLIITLILITNVRTSLMVGSSVILTMLNITGSLYLWGINIETTSCVILTISVGLVVDYSVHIGHTFMTVAGEKNHRMIVTVKEIGPPVFHGGFSTFIAVLPLSISITYPFQTFFKIFFLVVLFGLFHGLVYLPVLLSLAGPTCYPTASEREITAPSLKKKKEENPKQGITNNGMVLEAEFEQKESSHKIETQIPQHQSMDNGKCLIKHISGNVASNDPKSSVQALRWTHIPA</sequence>
<dbReference type="InterPro" id="IPR053958">
    <property type="entry name" value="HMGCR/SNAP/NPC1-like_SSD"/>
</dbReference>
<feature type="transmembrane region" description="Helical" evidence="2">
    <location>
        <begin position="271"/>
        <end position="295"/>
    </location>
</feature>
<proteinExistence type="inferred from homology"/>
<dbReference type="InterPro" id="IPR051697">
    <property type="entry name" value="Patched_domain-protein"/>
</dbReference>
<feature type="transmembrane region" description="Helical" evidence="2">
    <location>
        <begin position="195"/>
        <end position="217"/>
    </location>
</feature>
<gene>
    <name evidence="4" type="ORF">SPHA_27514</name>
</gene>